<evidence type="ECO:0000313" key="3">
    <source>
        <dbReference type="Proteomes" id="UP001336835"/>
    </source>
</evidence>
<accession>A0ABU7I4J6</accession>
<protein>
    <recommendedName>
        <fullName evidence="4">GLPGLI family protein</fullName>
    </recommendedName>
</protein>
<gene>
    <name evidence="2" type="ORF">VRU48_04660</name>
</gene>
<organism evidence="2 3">
    <name type="scientific">Pedobacter albus</name>
    <dbReference type="NCBI Taxonomy" id="3113905"/>
    <lineage>
        <taxon>Bacteria</taxon>
        <taxon>Pseudomonadati</taxon>
        <taxon>Bacteroidota</taxon>
        <taxon>Sphingobacteriia</taxon>
        <taxon>Sphingobacteriales</taxon>
        <taxon>Sphingobacteriaceae</taxon>
        <taxon>Pedobacter</taxon>
    </lineage>
</organism>
<keyword evidence="3" id="KW-1185">Reference proteome</keyword>
<sequence length="305" mass="33116">MKKILIAFVGLFTLALTAQAQKKSGAIQFETTLDPAAMASANGIQLSEEMKARMPKSVKTNFELLFTATNASYMPVEDNEDSNGGGGGGMGRMMMRFGGAGGAREYYYSFADQKLTEVFDLMDTTYAMPSKLTVALGNQNFNMGNRQNNNANATANNSAVQFLPVPPTQEIVKSDETKKILGFNCNKVIVKTIRKAKVLDVERDIVDETALWYTNDLGFNFSPNPNLWTEGTVLAIENKGNSTLAKSIEYRGVSSKDVTAPKKALPITADQYKAKMEAMMKRFSGGQGRQGGAAPAGQVRNIVIN</sequence>
<dbReference type="EMBL" id="JAZDQT010000001">
    <property type="protein sequence ID" value="MEE1944387.1"/>
    <property type="molecule type" value="Genomic_DNA"/>
</dbReference>
<dbReference type="RefSeq" id="WP_330106760.1">
    <property type="nucleotide sequence ID" value="NZ_JAZDQT010000001.1"/>
</dbReference>
<evidence type="ECO:0000256" key="1">
    <source>
        <dbReference type="SAM" id="SignalP"/>
    </source>
</evidence>
<evidence type="ECO:0000313" key="2">
    <source>
        <dbReference type="EMBL" id="MEE1944387.1"/>
    </source>
</evidence>
<evidence type="ECO:0008006" key="4">
    <source>
        <dbReference type="Google" id="ProtNLM"/>
    </source>
</evidence>
<dbReference type="Proteomes" id="UP001336835">
    <property type="component" value="Unassembled WGS sequence"/>
</dbReference>
<proteinExistence type="predicted"/>
<feature type="chain" id="PRO_5046906077" description="GLPGLI family protein" evidence="1">
    <location>
        <begin position="21"/>
        <end position="305"/>
    </location>
</feature>
<comment type="caution">
    <text evidence="2">The sequence shown here is derived from an EMBL/GenBank/DDBJ whole genome shotgun (WGS) entry which is preliminary data.</text>
</comment>
<reference evidence="2 3" key="1">
    <citation type="submission" date="2024-01" db="EMBL/GenBank/DDBJ databases">
        <title>Pedobacter sp. nov., isolated from fresh soil.</title>
        <authorList>
            <person name="Le N.T.T."/>
        </authorList>
    </citation>
    <scope>NUCLEOTIDE SEQUENCE [LARGE SCALE GENOMIC DNA]</scope>
    <source>
        <strain evidence="2 3">KR3-3</strain>
    </source>
</reference>
<feature type="signal peptide" evidence="1">
    <location>
        <begin position="1"/>
        <end position="20"/>
    </location>
</feature>
<name>A0ABU7I4J6_9SPHI</name>
<keyword evidence="1" id="KW-0732">Signal</keyword>